<feature type="compositionally biased region" description="Low complexity" evidence="2">
    <location>
        <begin position="110"/>
        <end position="121"/>
    </location>
</feature>
<dbReference type="SMART" id="SM01208">
    <property type="entry name" value="G5"/>
    <property type="match status" value="1"/>
</dbReference>
<sequence>MPRKSWWARLPFGVRMTAGTSALLLVLGAGVTGVAVLTQDNPDAPRIVTAIGQAAAPVLGAEPPAPAPPPHLSAEPGLDPVATLSRTTGQADRTGPRDPHGPAEVPPAPVATTTAQAAAPAKPVPAPPRPAKPAPARPGPAKPGPAKPGPAKPAPAKPQVPDSRPPAAPSITTRTDVDTREVPFQTRFVRDPSLPRGARKVTVAGVPGEESLRYLVTLTDGQETDRKLLDITVTREPQHRVIALGSRWGFGDRPRRGRDECGRKLDFCLPLGRVAQPQCPDEEPEADELSVLDQDIELLDLDLDLDLDVPAAEPAQMDCAVEPEIPRLPQ</sequence>
<feature type="compositionally biased region" description="Pro residues" evidence="2">
    <location>
        <begin position="122"/>
        <end position="168"/>
    </location>
</feature>
<gene>
    <name evidence="4" type="ORF">M1L60_17320</name>
</gene>
<dbReference type="RefSeq" id="WP_253238463.1">
    <property type="nucleotide sequence ID" value="NZ_JAMYJR010000017.1"/>
</dbReference>
<evidence type="ECO:0000256" key="2">
    <source>
        <dbReference type="SAM" id="MobiDB-lite"/>
    </source>
</evidence>
<organism evidence="4 5">
    <name type="scientific">Paractinoplanes aksuensis</name>
    <dbReference type="NCBI Taxonomy" id="2939490"/>
    <lineage>
        <taxon>Bacteria</taxon>
        <taxon>Bacillati</taxon>
        <taxon>Actinomycetota</taxon>
        <taxon>Actinomycetes</taxon>
        <taxon>Micromonosporales</taxon>
        <taxon>Micromonosporaceae</taxon>
        <taxon>Paractinoplanes</taxon>
    </lineage>
</organism>
<dbReference type="Proteomes" id="UP001523369">
    <property type="component" value="Unassembled WGS sequence"/>
</dbReference>
<proteinExistence type="predicted"/>
<protein>
    <submittedName>
        <fullName evidence="4">G5 domain-containing protein</fullName>
    </submittedName>
</protein>
<dbReference type="PROSITE" id="PS51109">
    <property type="entry name" value="G5"/>
    <property type="match status" value="1"/>
</dbReference>
<dbReference type="InterPro" id="IPR011098">
    <property type="entry name" value="G5_dom"/>
</dbReference>
<evidence type="ECO:0000256" key="1">
    <source>
        <dbReference type="ARBA" id="ARBA00022729"/>
    </source>
</evidence>
<evidence type="ECO:0000259" key="3">
    <source>
        <dbReference type="PROSITE" id="PS51109"/>
    </source>
</evidence>
<dbReference type="Gene3D" id="2.20.230.10">
    <property type="entry name" value="Resuscitation-promoting factor rpfb"/>
    <property type="match status" value="1"/>
</dbReference>
<reference evidence="4 5" key="1">
    <citation type="submission" date="2022-06" db="EMBL/GenBank/DDBJ databases">
        <title>New Species of the Genus Actinoplanes, ActinopZanes ferrugineus.</title>
        <authorList>
            <person name="Ding P."/>
        </authorList>
    </citation>
    <scope>NUCLEOTIDE SEQUENCE [LARGE SCALE GENOMIC DNA]</scope>
    <source>
        <strain evidence="4 5">TRM88003</strain>
    </source>
</reference>
<keyword evidence="1" id="KW-0732">Signal</keyword>
<keyword evidence="5" id="KW-1185">Reference proteome</keyword>
<evidence type="ECO:0000313" key="5">
    <source>
        <dbReference type="Proteomes" id="UP001523369"/>
    </source>
</evidence>
<feature type="region of interest" description="Disordered" evidence="2">
    <location>
        <begin position="59"/>
        <end position="184"/>
    </location>
</feature>
<feature type="domain" description="G5" evidence="3">
    <location>
        <begin position="168"/>
        <end position="248"/>
    </location>
</feature>
<dbReference type="Pfam" id="PF07501">
    <property type="entry name" value="G5"/>
    <property type="match status" value="1"/>
</dbReference>
<evidence type="ECO:0000313" key="4">
    <source>
        <dbReference type="EMBL" id="MCO8272357.1"/>
    </source>
</evidence>
<accession>A0ABT1DNE7</accession>
<name>A0ABT1DNE7_9ACTN</name>
<comment type="caution">
    <text evidence="4">The sequence shown here is derived from an EMBL/GenBank/DDBJ whole genome shotgun (WGS) entry which is preliminary data.</text>
</comment>
<dbReference type="EMBL" id="JAMYJR010000017">
    <property type="protein sequence ID" value="MCO8272357.1"/>
    <property type="molecule type" value="Genomic_DNA"/>
</dbReference>